<organism evidence="1">
    <name type="scientific">freshwater metagenome</name>
    <dbReference type="NCBI Taxonomy" id="449393"/>
    <lineage>
        <taxon>unclassified sequences</taxon>
        <taxon>metagenomes</taxon>
        <taxon>ecological metagenomes</taxon>
    </lineage>
</organism>
<gene>
    <name evidence="1" type="ORF">UFOPK2958_00657</name>
</gene>
<accession>A0A6J6WCM8</accession>
<name>A0A6J6WCM8_9ZZZZ</name>
<protein>
    <submittedName>
        <fullName evidence="1">Unannotated protein</fullName>
    </submittedName>
</protein>
<reference evidence="1" key="1">
    <citation type="submission" date="2020-05" db="EMBL/GenBank/DDBJ databases">
        <authorList>
            <person name="Chiriac C."/>
            <person name="Salcher M."/>
            <person name="Ghai R."/>
            <person name="Kavagutti S V."/>
        </authorList>
    </citation>
    <scope>NUCLEOTIDE SEQUENCE</scope>
</reference>
<dbReference type="AlphaFoldDB" id="A0A6J6WCM8"/>
<sequence>MINQRGIGEDFTRTYVHNDGNSGVSTSETELLRQSLFGNKLQSRVNREFEAHAGLSLLDDTGRRSRQRQTGLVGQTFGFASLARQERFVLGLKTGRTSS</sequence>
<dbReference type="EMBL" id="CAFAAB010000061">
    <property type="protein sequence ID" value="CAB4782912.1"/>
    <property type="molecule type" value="Genomic_DNA"/>
</dbReference>
<evidence type="ECO:0000313" key="1">
    <source>
        <dbReference type="EMBL" id="CAB4782912.1"/>
    </source>
</evidence>
<proteinExistence type="predicted"/>